<evidence type="ECO:0000256" key="3">
    <source>
        <dbReference type="ARBA" id="ARBA00023125"/>
    </source>
</evidence>
<proteinExistence type="inferred from homology"/>
<reference evidence="6" key="2">
    <citation type="submission" date="2020-09" db="EMBL/GenBank/DDBJ databases">
        <authorList>
            <person name="Sun Q."/>
            <person name="Zhou Y."/>
        </authorList>
    </citation>
    <scope>NUCLEOTIDE SEQUENCE</scope>
    <source>
        <strain evidence="6">CGMCC 1.12360</strain>
    </source>
</reference>
<evidence type="ECO:0000256" key="1">
    <source>
        <dbReference type="ARBA" id="ARBA00009437"/>
    </source>
</evidence>
<dbReference type="RefSeq" id="WP_188391604.1">
    <property type="nucleotide sequence ID" value="NZ_BMEV01000019.1"/>
</dbReference>
<dbReference type="Gene3D" id="1.10.10.10">
    <property type="entry name" value="Winged helix-like DNA-binding domain superfamily/Winged helix DNA-binding domain"/>
    <property type="match status" value="1"/>
</dbReference>
<evidence type="ECO:0000313" key="6">
    <source>
        <dbReference type="EMBL" id="GGH74415.1"/>
    </source>
</evidence>
<comment type="similarity">
    <text evidence="1">Belongs to the LysR transcriptional regulatory family.</text>
</comment>
<evidence type="ECO:0000313" key="7">
    <source>
        <dbReference type="Proteomes" id="UP000602050"/>
    </source>
</evidence>
<dbReference type="PANTHER" id="PTHR30126">
    <property type="entry name" value="HTH-TYPE TRANSCRIPTIONAL REGULATOR"/>
    <property type="match status" value="1"/>
</dbReference>
<accession>A0A8J3EJV1</accession>
<dbReference type="Pfam" id="PF00126">
    <property type="entry name" value="HTH_1"/>
    <property type="match status" value="1"/>
</dbReference>
<dbReference type="InterPro" id="IPR036390">
    <property type="entry name" value="WH_DNA-bd_sf"/>
</dbReference>
<dbReference type="Gene3D" id="3.40.190.290">
    <property type="match status" value="1"/>
</dbReference>
<dbReference type="Proteomes" id="UP000602050">
    <property type="component" value="Unassembled WGS sequence"/>
</dbReference>
<dbReference type="SUPFAM" id="SSF53850">
    <property type="entry name" value="Periplasmic binding protein-like II"/>
    <property type="match status" value="1"/>
</dbReference>
<reference evidence="6" key="1">
    <citation type="journal article" date="2014" name="Int. J. Syst. Evol. Microbiol.">
        <title>Complete genome sequence of Corynebacterium casei LMG S-19264T (=DSM 44701T), isolated from a smear-ripened cheese.</title>
        <authorList>
            <consortium name="US DOE Joint Genome Institute (JGI-PGF)"/>
            <person name="Walter F."/>
            <person name="Albersmeier A."/>
            <person name="Kalinowski J."/>
            <person name="Ruckert C."/>
        </authorList>
    </citation>
    <scope>NUCLEOTIDE SEQUENCE</scope>
    <source>
        <strain evidence="6">CGMCC 1.12360</strain>
    </source>
</reference>
<dbReference type="GO" id="GO:0000976">
    <property type="term" value="F:transcription cis-regulatory region binding"/>
    <property type="evidence" value="ECO:0007669"/>
    <property type="project" value="TreeGrafter"/>
</dbReference>
<dbReference type="SUPFAM" id="SSF46785">
    <property type="entry name" value="Winged helix' DNA-binding domain"/>
    <property type="match status" value="1"/>
</dbReference>
<comment type="caution">
    <text evidence="6">The sequence shown here is derived from an EMBL/GenBank/DDBJ whole genome shotgun (WGS) entry which is preliminary data.</text>
</comment>
<keyword evidence="3" id="KW-0238">DNA-binding</keyword>
<dbReference type="FunFam" id="1.10.10.10:FF:000001">
    <property type="entry name" value="LysR family transcriptional regulator"/>
    <property type="match status" value="1"/>
</dbReference>
<dbReference type="PANTHER" id="PTHR30126:SF40">
    <property type="entry name" value="HTH-TYPE TRANSCRIPTIONAL REGULATOR GLTR"/>
    <property type="match status" value="1"/>
</dbReference>
<protein>
    <submittedName>
        <fullName evidence="6">Putative HTH-type transcriptional regulator YkuM</fullName>
    </submittedName>
</protein>
<evidence type="ECO:0000256" key="4">
    <source>
        <dbReference type="ARBA" id="ARBA00023163"/>
    </source>
</evidence>
<dbReference type="CDD" id="cd05466">
    <property type="entry name" value="PBP2_LTTR_substrate"/>
    <property type="match status" value="1"/>
</dbReference>
<evidence type="ECO:0000256" key="2">
    <source>
        <dbReference type="ARBA" id="ARBA00023015"/>
    </source>
</evidence>
<dbReference type="PROSITE" id="PS50931">
    <property type="entry name" value="HTH_LYSR"/>
    <property type="match status" value="1"/>
</dbReference>
<keyword evidence="7" id="KW-1185">Reference proteome</keyword>
<keyword evidence="2" id="KW-0805">Transcription regulation</keyword>
<dbReference type="GO" id="GO:0003700">
    <property type="term" value="F:DNA-binding transcription factor activity"/>
    <property type="evidence" value="ECO:0007669"/>
    <property type="project" value="InterPro"/>
</dbReference>
<feature type="domain" description="HTH lysR-type" evidence="5">
    <location>
        <begin position="1"/>
        <end position="58"/>
    </location>
</feature>
<dbReference type="Pfam" id="PF03466">
    <property type="entry name" value="LysR_substrate"/>
    <property type="match status" value="1"/>
</dbReference>
<dbReference type="InterPro" id="IPR036388">
    <property type="entry name" value="WH-like_DNA-bd_sf"/>
</dbReference>
<dbReference type="PRINTS" id="PR00039">
    <property type="entry name" value="HTHLYSR"/>
</dbReference>
<dbReference type="InterPro" id="IPR000847">
    <property type="entry name" value="LysR_HTH_N"/>
</dbReference>
<dbReference type="AlphaFoldDB" id="A0A8J3EJV1"/>
<sequence length="291" mass="33296">MELRQLRTFQVVAEELNMTKAAKRLKYTQPTISLQLQSLEKELNVTLITRVGNKNVLTAAGKRLKTHVDRLFELMEEIESDMEAYSQPGGLLTIAASEYYWTHHLHPVIQEYKMLYPNVNISLLPLNSAHGIRSVKNAVADIAIVAGEIREAKVKKYYLEKEQTFLVASSQLTRGKNLQEILYHFPFISYDEDCSFYHIIEKFFHKTKIKPKSTIICGTDEAIKQAVLNDTGYAILGGNIIQDEIKNGKISILQQIDDPINTYAIHLKERSQEPNIETFTQILQQTWPTLS</sequence>
<evidence type="ECO:0000259" key="5">
    <source>
        <dbReference type="PROSITE" id="PS50931"/>
    </source>
</evidence>
<dbReference type="InterPro" id="IPR005119">
    <property type="entry name" value="LysR_subst-bd"/>
</dbReference>
<gene>
    <name evidence="6" type="primary">ykuM</name>
    <name evidence="6" type="ORF">GCM10010978_13250</name>
</gene>
<keyword evidence="4" id="KW-0804">Transcription</keyword>
<name>A0A8J3EJV1_9BACI</name>
<organism evidence="6 7">
    <name type="scientific">Compostibacillus humi</name>
    <dbReference type="NCBI Taxonomy" id="1245525"/>
    <lineage>
        <taxon>Bacteria</taxon>
        <taxon>Bacillati</taxon>
        <taxon>Bacillota</taxon>
        <taxon>Bacilli</taxon>
        <taxon>Bacillales</taxon>
        <taxon>Bacillaceae</taxon>
        <taxon>Compostibacillus</taxon>
    </lineage>
</organism>
<dbReference type="EMBL" id="BMEV01000019">
    <property type="protein sequence ID" value="GGH74415.1"/>
    <property type="molecule type" value="Genomic_DNA"/>
</dbReference>